<dbReference type="EMBL" id="SCKG01000002">
    <property type="protein sequence ID" value="TDH15648.1"/>
    <property type="molecule type" value="Genomic_DNA"/>
</dbReference>
<sequence>SVSVSPSAEIVEGSSVNLTCSSDANPAANYTWYKGNEDSPKASGQIFTITDVRPEHSGNYYCEAQNRRGRQTSTLHLTVVAGSMKSVAAGSITAIFLAIIFLCAFLFIRRKRFWKRTSEPGERPDNQAQGSVYDSPSAPVQRTPAEPHEDLCYASVIFSKNQEDPLYSNIRLAQPHRHKEEEEDEDVEYTTVNFKSSSATAESDYQEAAEDLYELYSTVSKHPRV</sequence>
<accession>A0A484DJG7</accession>
<feature type="compositionally biased region" description="Polar residues" evidence="1">
    <location>
        <begin position="126"/>
        <end position="140"/>
    </location>
</feature>
<feature type="region of interest" description="Disordered" evidence="1">
    <location>
        <begin position="118"/>
        <end position="145"/>
    </location>
</feature>
<gene>
    <name evidence="4" type="ORF">EPR50_G00011550</name>
</gene>
<evidence type="ECO:0000256" key="1">
    <source>
        <dbReference type="SAM" id="MobiDB-lite"/>
    </source>
</evidence>
<evidence type="ECO:0000259" key="3">
    <source>
        <dbReference type="PROSITE" id="PS50835"/>
    </source>
</evidence>
<keyword evidence="2" id="KW-0812">Transmembrane</keyword>
<evidence type="ECO:0000256" key="2">
    <source>
        <dbReference type="SAM" id="Phobius"/>
    </source>
</evidence>
<dbReference type="InterPro" id="IPR036179">
    <property type="entry name" value="Ig-like_dom_sf"/>
</dbReference>
<feature type="transmembrane region" description="Helical" evidence="2">
    <location>
        <begin position="87"/>
        <end position="108"/>
    </location>
</feature>
<reference evidence="4 5" key="1">
    <citation type="submission" date="2019-01" db="EMBL/GenBank/DDBJ databases">
        <title>A chromosome-scale genome assembly of the yellow perch, Perca flavescens.</title>
        <authorList>
            <person name="Feron R."/>
            <person name="Morvezen R."/>
            <person name="Bestin A."/>
            <person name="Haffray P."/>
            <person name="Klopp C."/>
            <person name="Zahm M."/>
            <person name="Cabau C."/>
            <person name="Roques C."/>
            <person name="Donnadieu C."/>
            <person name="Bouchez O."/>
            <person name="Christie M."/>
            <person name="Larson W."/>
            <person name="Guiguen Y."/>
        </authorList>
    </citation>
    <scope>NUCLEOTIDE SEQUENCE [LARGE SCALE GENOMIC DNA]</scope>
    <source>
        <strain evidence="4">YP-PL-M2</strain>
        <tissue evidence="4">Blood</tissue>
    </source>
</reference>
<dbReference type="Proteomes" id="UP000295070">
    <property type="component" value="Chromosome 2"/>
</dbReference>
<dbReference type="Gene3D" id="2.60.40.10">
    <property type="entry name" value="Immunoglobulins"/>
    <property type="match status" value="2"/>
</dbReference>
<dbReference type="PANTHER" id="PTHR46013">
    <property type="entry name" value="VASCULAR CELL ADHESION MOLECULE 1"/>
    <property type="match status" value="1"/>
</dbReference>
<feature type="domain" description="Ig-like" evidence="3">
    <location>
        <begin position="1"/>
        <end position="78"/>
    </location>
</feature>
<dbReference type="STRING" id="8167.A0A484DJG7"/>
<dbReference type="SMART" id="SM00409">
    <property type="entry name" value="IG"/>
    <property type="match status" value="1"/>
</dbReference>
<dbReference type="PROSITE" id="PS50835">
    <property type="entry name" value="IG_LIKE"/>
    <property type="match status" value="1"/>
</dbReference>
<dbReference type="Pfam" id="PF13895">
    <property type="entry name" value="Ig_2"/>
    <property type="match status" value="1"/>
</dbReference>
<dbReference type="InterPro" id="IPR003598">
    <property type="entry name" value="Ig_sub2"/>
</dbReference>
<protein>
    <recommendedName>
        <fullName evidence="3">Ig-like domain-containing protein</fullName>
    </recommendedName>
</protein>
<evidence type="ECO:0000313" key="5">
    <source>
        <dbReference type="Proteomes" id="UP000295070"/>
    </source>
</evidence>
<dbReference type="CDD" id="cd00096">
    <property type="entry name" value="Ig"/>
    <property type="match status" value="1"/>
</dbReference>
<keyword evidence="2" id="KW-1133">Transmembrane helix</keyword>
<keyword evidence="5" id="KW-1185">Reference proteome</keyword>
<dbReference type="SUPFAM" id="SSF48726">
    <property type="entry name" value="Immunoglobulin"/>
    <property type="match status" value="1"/>
</dbReference>
<name>A0A484DJG7_PERFV</name>
<dbReference type="InterPro" id="IPR007110">
    <property type="entry name" value="Ig-like_dom"/>
</dbReference>
<dbReference type="AlphaFoldDB" id="A0A484DJG7"/>
<dbReference type="InterPro" id="IPR013783">
    <property type="entry name" value="Ig-like_fold"/>
</dbReference>
<comment type="caution">
    <text evidence="4">The sequence shown here is derived from an EMBL/GenBank/DDBJ whole genome shotgun (WGS) entry which is preliminary data.</text>
</comment>
<dbReference type="SMART" id="SM00408">
    <property type="entry name" value="IGc2"/>
    <property type="match status" value="1"/>
</dbReference>
<dbReference type="PANTHER" id="PTHR46013:SF4">
    <property type="entry name" value="B-CELL RECEPTOR CD22-RELATED"/>
    <property type="match status" value="1"/>
</dbReference>
<keyword evidence="2" id="KW-0472">Membrane</keyword>
<dbReference type="InterPro" id="IPR003599">
    <property type="entry name" value="Ig_sub"/>
</dbReference>
<proteinExistence type="predicted"/>
<evidence type="ECO:0000313" key="4">
    <source>
        <dbReference type="EMBL" id="TDH15648.1"/>
    </source>
</evidence>
<organism evidence="4 5">
    <name type="scientific">Perca flavescens</name>
    <name type="common">American yellow perch</name>
    <name type="synonym">Morone flavescens</name>
    <dbReference type="NCBI Taxonomy" id="8167"/>
    <lineage>
        <taxon>Eukaryota</taxon>
        <taxon>Metazoa</taxon>
        <taxon>Chordata</taxon>
        <taxon>Craniata</taxon>
        <taxon>Vertebrata</taxon>
        <taxon>Euteleostomi</taxon>
        <taxon>Actinopterygii</taxon>
        <taxon>Neopterygii</taxon>
        <taxon>Teleostei</taxon>
        <taxon>Neoteleostei</taxon>
        <taxon>Acanthomorphata</taxon>
        <taxon>Eupercaria</taxon>
        <taxon>Perciformes</taxon>
        <taxon>Percoidei</taxon>
        <taxon>Percidae</taxon>
        <taxon>Percinae</taxon>
        <taxon>Perca</taxon>
    </lineage>
</organism>
<feature type="non-terminal residue" evidence="4">
    <location>
        <position position="1"/>
    </location>
</feature>